<accession>V6LNQ8</accession>
<evidence type="ECO:0000256" key="1">
    <source>
        <dbReference type="SAM" id="Coils"/>
    </source>
</evidence>
<sequence>MNTQVIIGLINKITINTPHQDIISFLELLEYYISTDDRKLIKQHLNLEQLFNVLASYYYIKVDQHRAHESFTQIDTFTTLDAIPIALAKLLITGIRLNFFKFPLVATLHDVMDLMPTAQSQVMINFVLLLLGRLVHDDQFVFSFGSNIASFMLKAAKVHFQASLQKLTFCQFASSALLQVLLLKLIGPEIYQNFVGFDEAPQGEFLQILPPPLPVESGEPLISAQFERLKGVIDTVWQVVLLVLGAASAQQKLSGATADVLVCAAKAACYFAAKTLRFALLPPGLVLSVRRLEKVKEQLEVFQMKYGSKNLKKDEEYRALERGLNNMNREFPGLKFVFKLRENCSQIGRSLFTLCVRCLFHLINEMPRQTGAVLGCMVQYYNFSLYTSQMCYNLMQQEENIILSKFMQASTFNKEIQFDVNVTNFTQNDIFQMQNYSMQFFTVNCQEKLPYKLNTQFLLFQHDDNQLNEGINLESVLEKVQQQLKLQQVLQLLYSFNQEDEFLSQFQMVSEKNNKDKTQLLFLQQIDDNIQKLYLQSTQPLLRKLSVVQYSENIDFLYSYLTFYQPQQYKPFHIALVISNLLQQFSKYSACIALTLFIKFTISQCLFNKFDIQSQIQIQECIQCFLLPLIDSKQYQYQSVLETEQYDNSYSSQEFNYINFIPSTTLSRQQFVIKDGLVFSNQQQTSNTIILFNRTMDIQIILQTFSFIIFLLDESNATQIYQNKEFYTEIINSILVFLKYNARFSDFTDSNFNYIVIKIINDLSQYRLNSLFLFVSLFQAKQNIQLVITDEIFNLALSNSFESPHLTYFMVALIYLNNLDNLRKDILSNNVLQRSVNFLSLKVFIQTLSHIEDNIQVQLSSEQLSVNQCIMELNQNITHSTIQQVFQLLFDKQNGLICNTKFDASNLNLIFTEDQIYFYLGQYCETNIIHINFIISILQVLGLKIQIDLSTIQQIIETYDICNYYSGMLCIIVYLTSQYIQFQQINILRQLLILIKQVYTKSIPFSNQIIYQIIQNVQTQEQIEQILLVSHLFQDNLQLLSLFLEKVSQKATFIDNLTKKNIIMRLFNGFYEFAAQGQYLGLHNAQHIIYEIILPLQFQQIQNQLILPSNSYYANLKYQYQGNQLSSILQKSIYQILYSFTNQSYSNNTIQFGKEIQSNLLWIQLQNRYTFDVRCQQDSVLEINDLEQLFLHKTADFIIKQHSRNYICGISDKEFYGSFFSNVQYLPKYLKYFTKNLSYGFQTYFVNQVNFLNQKGNPQLVQIHIQKYNYGELLNKFMKSLLEFKEQTFDYQVIFFDILLRILEIYQQSTFQSVKQLDYIEIICLISFDVYTFLFYQLSLIINYYLIVNKDIISKNYQRIVDLSLAQIQCQLQNEIFVVKAGLIQISQNMNQPCLIKSQDLNIYYIIITYLGKILQPNIFILQQKQILKYLDKITDIVLLYAFLTNADEDSVNLISNKQQIDQIYHILRFNIHLDDLQLFIVLQKLIQSNTGLEQNIEKLTLNIVEYQNSSNLLKHILPICKISDDLKTELQLCKTTNKENEYIIQDFIQFQFGDLFTLPLDKFLQKVQIVSKKELDYIYSFCLIDQIDISQYSGFNFQLQQESMDYLVSKIEYECLKSIQFLALCQVLFQNYSFDQIFLQIIFFSQSKGSLTLNKQLFNGVIQMVCPIISLLPIFSVNIINQFILNNEHIDEASIEPFVNILTTILTYFNIGELNIQLLQVLENYLLTYADQYEKIAILAGLSGRQISDISSFSDNIQRAINGDYTRDEGIQLKFVF</sequence>
<reference evidence="2 3" key="1">
    <citation type="journal article" date="2014" name="PLoS Genet.">
        <title>The Genome of Spironucleus salmonicida Highlights a Fish Pathogen Adapted to Fluctuating Environments.</title>
        <authorList>
            <person name="Xu F."/>
            <person name="Jerlstrom-Hultqvist J."/>
            <person name="Einarsson E."/>
            <person name="Astvaldsson A."/>
            <person name="Svard S.G."/>
            <person name="Andersson J.O."/>
        </authorList>
    </citation>
    <scope>NUCLEOTIDE SEQUENCE</scope>
    <source>
        <strain evidence="3">ATCC 50377</strain>
    </source>
</reference>
<dbReference type="EMBL" id="AUWU02000003">
    <property type="protein sequence ID" value="KAH0575571.1"/>
    <property type="molecule type" value="Genomic_DNA"/>
</dbReference>
<evidence type="ECO:0000313" key="4">
    <source>
        <dbReference type="Proteomes" id="UP000018208"/>
    </source>
</evidence>
<name>V6LNQ8_9EUKA</name>
<keyword evidence="4" id="KW-1185">Reference proteome</keyword>
<feature type="coiled-coil region" evidence="1">
    <location>
        <begin position="1483"/>
        <end position="1510"/>
    </location>
</feature>
<dbReference type="VEuPathDB" id="GiardiaDB:SS50377_23206"/>
<keyword evidence="1" id="KW-0175">Coiled coil</keyword>
<dbReference type="Proteomes" id="UP000018208">
    <property type="component" value="Unassembled WGS sequence"/>
</dbReference>
<evidence type="ECO:0000313" key="2">
    <source>
        <dbReference type="EMBL" id="EST46307.1"/>
    </source>
</evidence>
<proteinExistence type="predicted"/>
<reference evidence="3" key="2">
    <citation type="submission" date="2020-12" db="EMBL/GenBank/DDBJ databases">
        <title>New Spironucleus salmonicida genome in near-complete chromosomes.</title>
        <authorList>
            <person name="Xu F."/>
            <person name="Kurt Z."/>
            <person name="Jimenez-Gonzalez A."/>
            <person name="Astvaldsson A."/>
            <person name="Andersson J.O."/>
            <person name="Svard S.G."/>
        </authorList>
    </citation>
    <scope>NUCLEOTIDE SEQUENCE</scope>
    <source>
        <strain evidence="3">ATCC 50377</strain>
    </source>
</reference>
<evidence type="ECO:0000313" key="3">
    <source>
        <dbReference type="EMBL" id="KAH0575571.1"/>
    </source>
</evidence>
<dbReference type="EMBL" id="KI546078">
    <property type="protein sequence ID" value="EST46307.1"/>
    <property type="molecule type" value="Genomic_DNA"/>
</dbReference>
<organism evidence="2">
    <name type="scientific">Spironucleus salmonicida</name>
    <dbReference type="NCBI Taxonomy" id="348837"/>
    <lineage>
        <taxon>Eukaryota</taxon>
        <taxon>Metamonada</taxon>
        <taxon>Diplomonadida</taxon>
        <taxon>Hexamitidae</taxon>
        <taxon>Hexamitinae</taxon>
        <taxon>Spironucleus</taxon>
    </lineage>
</organism>
<protein>
    <submittedName>
        <fullName evidence="2">Uncharacterized protein</fullName>
    </submittedName>
</protein>
<gene>
    <name evidence="2" type="ORF">SS50377_13694</name>
    <name evidence="3" type="ORF">SS50377_23206</name>
</gene>